<keyword evidence="11" id="KW-1185">Reference proteome</keyword>
<keyword evidence="3" id="KW-0547">Nucleotide-binding</keyword>
<dbReference type="SUPFAM" id="SSF52540">
    <property type="entry name" value="P-loop containing nucleoside triphosphate hydrolases"/>
    <property type="match status" value="1"/>
</dbReference>
<dbReference type="SMART" id="SM00490">
    <property type="entry name" value="HELICc"/>
    <property type="match status" value="1"/>
</dbReference>
<dbReference type="InterPro" id="IPR011545">
    <property type="entry name" value="DEAD/DEAH_box_helicase_dom"/>
</dbReference>
<dbReference type="PROSITE" id="PS51194">
    <property type="entry name" value="HELICASE_CTER"/>
    <property type="match status" value="1"/>
</dbReference>
<evidence type="ECO:0000256" key="2">
    <source>
        <dbReference type="ARBA" id="ARBA00012552"/>
    </source>
</evidence>
<dbReference type="PROSITE" id="PS51192">
    <property type="entry name" value="HELICASE_ATP_BIND_1"/>
    <property type="match status" value="1"/>
</dbReference>
<evidence type="ECO:0000256" key="6">
    <source>
        <dbReference type="ARBA" id="ARBA00022840"/>
    </source>
</evidence>
<dbReference type="Pfam" id="PF26142">
    <property type="entry name" value="DD_DDX21-DDX50"/>
    <property type="match status" value="1"/>
</dbReference>
<dbReference type="InterPro" id="IPR059027">
    <property type="entry name" value="DD_DDX21-DDX50"/>
</dbReference>
<comment type="similarity">
    <text evidence="1">Belongs to the DEAD box helicase family. DDX21/DDX50 subfamily.</text>
</comment>
<dbReference type="InterPro" id="IPR001650">
    <property type="entry name" value="Helicase_C-like"/>
</dbReference>
<keyword evidence="6" id="KW-0067">ATP-binding</keyword>
<keyword evidence="4" id="KW-0378">Hydrolase</keyword>
<evidence type="ECO:0000313" key="10">
    <source>
        <dbReference type="EMBL" id="KAK9835314.1"/>
    </source>
</evidence>
<dbReference type="PANTHER" id="PTHR47963:SF8">
    <property type="entry name" value="ATP-DEPENDENT RNA HELICASE DEAD"/>
    <property type="match status" value="1"/>
</dbReference>
<evidence type="ECO:0000256" key="4">
    <source>
        <dbReference type="ARBA" id="ARBA00022801"/>
    </source>
</evidence>
<dbReference type="GO" id="GO:0003724">
    <property type="term" value="F:RNA helicase activity"/>
    <property type="evidence" value="ECO:0007669"/>
    <property type="project" value="UniProtKB-EC"/>
</dbReference>
<dbReference type="InterPro" id="IPR014001">
    <property type="entry name" value="Helicase_ATP-bd"/>
</dbReference>
<feature type="domain" description="Helicase C-terminal" evidence="9">
    <location>
        <begin position="272"/>
        <end position="417"/>
    </location>
</feature>
<dbReference type="SUPFAM" id="SSF54928">
    <property type="entry name" value="RNA-binding domain, RBD"/>
    <property type="match status" value="1"/>
</dbReference>
<organism evidence="10 11">
    <name type="scientific">Elliptochloris bilobata</name>
    <dbReference type="NCBI Taxonomy" id="381761"/>
    <lineage>
        <taxon>Eukaryota</taxon>
        <taxon>Viridiplantae</taxon>
        <taxon>Chlorophyta</taxon>
        <taxon>core chlorophytes</taxon>
        <taxon>Trebouxiophyceae</taxon>
        <taxon>Trebouxiophyceae incertae sedis</taxon>
        <taxon>Elliptochloris clade</taxon>
        <taxon>Elliptochloris</taxon>
    </lineage>
</organism>
<evidence type="ECO:0000256" key="3">
    <source>
        <dbReference type="ARBA" id="ARBA00022741"/>
    </source>
</evidence>
<dbReference type="Gene3D" id="3.40.50.300">
    <property type="entry name" value="P-loop containing nucleotide triphosphate hydrolases"/>
    <property type="match status" value="2"/>
</dbReference>
<dbReference type="CDD" id="cd12937">
    <property type="entry name" value="GUCT_RH7_like"/>
    <property type="match status" value="1"/>
</dbReference>
<comment type="caution">
    <text evidence="10">The sequence shown here is derived from an EMBL/GenBank/DDBJ whole genome shotgun (WGS) entry which is preliminary data.</text>
</comment>
<accession>A0AAW1RNH7</accession>
<dbReference type="Pfam" id="PF00271">
    <property type="entry name" value="Helicase_C"/>
    <property type="match status" value="1"/>
</dbReference>
<dbReference type="GO" id="GO:0005524">
    <property type="term" value="F:ATP binding"/>
    <property type="evidence" value="ECO:0007669"/>
    <property type="project" value="UniProtKB-KW"/>
</dbReference>
<name>A0AAW1RNH7_9CHLO</name>
<gene>
    <name evidence="10" type="ORF">WJX81_001245</name>
</gene>
<dbReference type="InterPro" id="IPR012562">
    <property type="entry name" value="GUCT"/>
</dbReference>
<evidence type="ECO:0000259" key="8">
    <source>
        <dbReference type="PROSITE" id="PS51192"/>
    </source>
</evidence>
<evidence type="ECO:0000259" key="9">
    <source>
        <dbReference type="PROSITE" id="PS51194"/>
    </source>
</evidence>
<dbReference type="Proteomes" id="UP001445335">
    <property type="component" value="Unassembled WGS sequence"/>
</dbReference>
<dbReference type="EC" id="3.6.4.13" evidence="2"/>
<evidence type="ECO:0000313" key="11">
    <source>
        <dbReference type="Proteomes" id="UP001445335"/>
    </source>
</evidence>
<dbReference type="Pfam" id="PF00270">
    <property type="entry name" value="DEAD"/>
    <property type="match status" value="1"/>
</dbReference>
<dbReference type="InterPro" id="IPR050547">
    <property type="entry name" value="DEAD_box_RNA_helicases"/>
</dbReference>
<evidence type="ECO:0000256" key="5">
    <source>
        <dbReference type="ARBA" id="ARBA00022806"/>
    </source>
</evidence>
<dbReference type="EMBL" id="JALJOU010000028">
    <property type="protein sequence ID" value="KAK9835314.1"/>
    <property type="molecule type" value="Genomic_DNA"/>
</dbReference>
<protein>
    <recommendedName>
        <fullName evidence="2">RNA helicase</fullName>
        <ecNumber evidence="2">3.6.4.13</ecNumber>
    </recommendedName>
</protein>
<dbReference type="CDD" id="cd00268">
    <property type="entry name" value="DEADc"/>
    <property type="match status" value="1"/>
</dbReference>
<dbReference type="Pfam" id="PF08152">
    <property type="entry name" value="GUCT"/>
    <property type="match status" value="1"/>
</dbReference>
<dbReference type="InterPro" id="IPR027417">
    <property type="entry name" value="P-loop_NTPase"/>
</dbReference>
<dbReference type="AlphaFoldDB" id="A0AAW1RNH7"/>
<dbReference type="PANTHER" id="PTHR47963">
    <property type="entry name" value="DEAD-BOX ATP-DEPENDENT RNA HELICASE 47, MITOCHONDRIAL"/>
    <property type="match status" value="1"/>
</dbReference>
<keyword evidence="7" id="KW-0694">RNA-binding</keyword>
<evidence type="ECO:0000256" key="1">
    <source>
        <dbReference type="ARBA" id="ARBA00006517"/>
    </source>
</evidence>
<dbReference type="InterPro" id="IPR044742">
    <property type="entry name" value="DEAD/DEAH_RhlB"/>
</dbReference>
<keyword evidence="5" id="KW-0347">Helicase</keyword>
<dbReference type="InterPro" id="IPR035979">
    <property type="entry name" value="RBD_domain_sf"/>
</dbReference>
<reference evidence="10 11" key="1">
    <citation type="journal article" date="2024" name="Nat. Commun.">
        <title>Phylogenomics reveals the evolutionary origins of lichenization in chlorophyte algae.</title>
        <authorList>
            <person name="Puginier C."/>
            <person name="Libourel C."/>
            <person name="Otte J."/>
            <person name="Skaloud P."/>
            <person name="Haon M."/>
            <person name="Grisel S."/>
            <person name="Petersen M."/>
            <person name="Berrin J.G."/>
            <person name="Delaux P.M."/>
            <person name="Dal Grande F."/>
            <person name="Keller J."/>
        </authorList>
    </citation>
    <scope>NUCLEOTIDE SEQUENCE [LARGE SCALE GENOMIC DNA]</scope>
    <source>
        <strain evidence="10 11">SAG 245.80</strain>
    </source>
</reference>
<dbReference type="GO" id="GO:0003723">
    <property type="term" value="F:RNA binding"/>
    <property type="evidence" value="ECO:0007669"/>
    <property type="project" value="UniProtKB-KW"/>
</dbReference>
<evidence type="ECO:0000256" key="7">
    <source>
        <dbReference type="ARBA" id="ARBA00022884"/>
    </source>
</evidence>
<dbReference type="SMART" id="SM00487">
    <property type="entry name" value="DEXDc"/>
    <property type="match status" value="1"/>
</dbReference>
<sequence length="560" mass="60324">MDGLTVVKKVTPAAAAPPAAAVKAEDPLALDNFPLAEGIKELLRGKGIAALFPIQAHTLRSVLDGADLVGRARTGCGKTLAFVLPIVQRLLDGNQAARPEKGRPPRVIVLAPTRELAKQVHADFEHIGQAAALATACLYGGSPYQPQESALRRGLDVVVGTPGRVKDHLERGTLRLHKLQFRVLDECDEMLNMGFVDDVEKILNHGGAAAGVQTLLFSATLPSWVRDITKRFLQPGFKTVDLVGTDKMKASASVQHLVLPCHWSQRPQVVGDLVRCYGACGRTIVFCDTKRDCNELATVLGRDLRAQALHGDIPQQQREVTLKSFREAKFEVLVATDVAARGLDISGIELVVQSEPPKDPETYIHRSGRTGRAGCTGVSVTLVDRKKEGLVPLIERRAGVKFERIGAPQPQEMARIAGDRAVEAISAVDRSVVPWFRAAAAQLLASADSPEEALAMALAKVTGHSVLQARSLLTAHEEFVTLQFHSGTEIQRPGFVFSSLKRHLPDALVEEIKRMSLTADGRSAVFDVPAANVKEFLEACGRKRDAGGSADEEAGSLARA</sequence>
<dbReference type="GO" id="GO:0016787">
    <property type="term" value="F:hydrolase activity"/>
    <property type="evidence" value="ECO:0007669"/>
    <property type="project" value="UniProtKB-KW"/>
</dbReference>
<dbReference type="Gene3D" id="3.30.70.2280">
    <property type="match status" value="1"/>
</dbReference>
<dbReference type="CDD" id="cd18787">
    <property type="entry name" value="SF2_C_DEAD"/>
    <property type="match status" value="1"/>
</dbReference>
<proteinExistence type="inferred from homology"/>
<feature type="domain" description="Helicase ATP-binding" evidence="8">
    <location>
        <begin position="59"/>
        <end position="239"/>
    </location>
</feature>